<feature type="compositionally biased region" description="Polar residues" evidence="1">
    <location>
        <begin position="728"/>
        <end position="747"/>
    </location>
</feature>
<organism evidence="2 3">
    <name type="scientific">Leptomonas seymouri</name>
    <dbReference type="NCBI Taxonomy" id="5684"/>
    <lineage>
        <taxon>Eukaryota</taxon>
        <taxon>Discoba</taxon>
        <taxon>Euglenozoa</taxon>
        <taxon>Kinetoplastea</taxon>
        <taxon>Metakinetoplastina</taxon>
        <taxon>Trypanosomatida</taxon>
        <taxon>Trypanosomatidae</taxon>
        <taxon>Leishmaniinae</taxon>
        <taxon>Leptomonas</taxon>
    </lineage>
</organism>
<feature type="compositionally biased region" description="Low complexity" evidence="1">
    <location>
        <begin position="1658"/>
        <end position="1675"/>
    </location>
</feature>
<sequence length="1855" mass="200167">MPSTLSAAAPHRTAATAHGAFPHSSVLLQHTFNGTKRVLYSDGYVETLTLSDAVSNSASALAAAAATTGGLPTIIPISSSSHKERRHRKGRKGEGAAGAATPGTSVSVSASASAAPAYSAFNNHGISSQSRRLTPSGTMEVPRSRHGKDVPPFALESYEAAAQVYRPPHRDSRCPSFSKSSDACKVAVPTVMHNDTPPSPYLREAWTPYQARAEVMQLYPTAAAAAAADPSCANGSSSVAPASSSFAATTATHVSTFEPRGSADARQTAGASRDSNQPASLGLLLRQQQSPDGERAGANASKSGEEAGNSLFLTFVPTEALRPSSVPPTAPALRTLLEDIQQELRSEFSSDQRARVESFASRCERDVQDSPSVFSLLFPFRPLEEIYRENAQVSAASVEQAERQRSPSISSRGEANPAPHITAAVGGIPDVLLPSAQTTTPMGWTIPELIQERLQPRETPALQHRFRELLALRGILDAPGTMTCRFFMTFTWFVLLRCRKAHWEQMLVDGYRRLIKAFTDVFPLSSRDTVPTLDVLGQLLVELLTCVRHEDMIARETEQQQGRQQKHDARSSTSSWAKQSVVAGLGSTSLDSRSGSAHRNRPHYANLSDLLSIKDLFPLLTGEWSHLLRHASTTPNSTPTPPALPPYASGSHNNQHLLMDSPGNEYTQRKLSILPSAKALQVLLNVYQELWLLHSKYVEICLYEEELYKQLAILFRNFCVQVAHAAAGSSTPDNTASMVSGTTTPNQRKAKASNALSTNVEGGEDSDQPSSIIPINIAQVAAAGPLAAASAVSSAAKDSILDSLLMAVAHTTYFICVFCFPNDVYAGIFDEEFRTDVVQWLSYCCNGVVTTHAQTKHWPVPVQADYDAAQQLKEAAERRELAALGLQRSPPDDRRPSIPFLASSMESAQTEMSPSAGRRSQGEDGAGWTSGAAETGRKRRTVMQPAQLPVPIAAAVNTQMRAYNRKNTSSALESLKEESLDLENIVANAEYRLAHQFERYSRTAAQHVSELARRMARLQRWHKQAMSNSGGHGGSQRRLQRGSLVSRRGSCFTGFARTNTAAIKFDLKEEELLGTSMHSFNSPSSRLASFRKLAAQPLAISAKTHSEPRKAPKAPSEKKKKKNISNDSSEAKNAAPAFHPLSVSAASLPATTPDVDASISSSSVAAAQNKKSKRKPNCIVSSTNNTSSDSNCISWRSAEAEPRTPVSPQAPTDMRFSHRRLSCSLKVTSAQRGLPGSGAGKGGGGGVQPRGGDVRDLYRTSALVKNGKSLVTLAAELNDSALYSTAATDSLSKQRPDSGRGGENAAEKHSGTFNNLSREENDQDTSGVGVDGTKAQSHLSHMSPTSSTPIVSLLSSYPLCTCPAPITEYWLAMSLRVSSWWFPSSAASGGESNFCLYASPAAAALNNEDVAREGNTESTEGAEGQEPQRSPHAPLYLLAHEPWRGLYGRIVTIPPISSAARRAAKLIDVLAESLPYQQSLVYQALRVQELRHEQCCMDAASKISRRYTNDFSGSLPSSQRQPLVDGMMDTPNSVASEAAIAAAAVLRQSNLGTATISVFPPLVSGLDSLSAVSQAAMTSSVASYLRRRGVGETYQGCTSPFFRLYASICITLTLSSEELSLLRESLNSSRNKRREDALLSRSLRDDQRHHLSKHQGNAAAAPSVPAAPSRVPAPSQDIHGQQVLFSLLPLSPPSSIAAQVLPLARDRQAAQNSPEAASFSRVPASRKSESAQSVRKSLRILGVPGAATNVFAVTAVPREEAKLRPCRLRPLQEEALMRRTQLLADMEIIDKRNGVARQNYVVQQLRLANTMAHLQTDTMLRRYRARSRLALERLKVDEMEGGNVAVREVVERRDD</sequence>
<feature type="region of interest" description="Disordered" evidence="1">
    <location>
        <begin position="1100"/>
        <end position="1136"/>
    </location>
</feature>
<gene>
    <name evidence="2" type="ORF">ABL78_0234</name>
</gene>
<feature type="region of interest" description="Disordered" evidence="1">
    <location>
        <begin position="728"/>
        <end position="768"/>
    </location>
</feature>
<reference evidence="2 3" key="1">
    <citation type="journal article" date="2015" name="PLoS Pathog.">
        <title>Leptomonas seymouri: Adaptations to the Dixenous Life Cycle Analyzed by Genome Sequencing, Transcriptome Profiling and Co-infection with Leishmania donovani.</title>
        <authorList>
            <person name="Kraeva N."/>
            <person name="Butenko A."/>
            <person name="Hlavacova J."/>
            <person name="Kostygov A."/>
            <person name="Myskova J."/>
            <person name="Grybchuk D."/>
            <person name="Lestinova T."/>
            <person name="Votypka J."/>
            <person name="Volf P."/>
            <person name="Opperdoes F."/>
            <person name="Flegontov P."/>
            <person name="Lukes J."/>
            <person name="Yurchenko V."/>
        </authorList>
    </citation>
    <scope>NUCLEOTIDE SEQUENCE [LARGE SCALE GENOMIC DNA]</scope>
    <source>
        <strain evidence="2 3">ATCC 30220</strain>
    </source>
</reference>
<feature type="region of interest" description="Disordered" evidence="1">
    <location>
        <begin position="1229"/>
        <end position="1253"/>
    </location>
</feature>
<feature type="compositionally biased region" description="Polar residues" evidence="1">
    <location>
        <begin position="126"/>
        <end position="137"/>
    </location>
</feature>
<comment type="caution">
    <text evidence="2">The sequence shown here is derived from an EMBL/GenBank/DDBJ whole genome shotgun (WGS) entry which is preliminary data.</text>
</comment>
<feature type="region of interest" description="Disordered" evidence="1">
    <location>
        <begin position="1288"/>
        <end position="1345"/>
    </location>
</feature>
<evidence type="ECO:0000313" key="3">
    <source>
        <dbReference type="Proteomes" id="UP000038009"/>
    </source>
</evidence>
<feature type="region of interest" description="Disordered" evidence="1">
    <location>
        <begin position="1712"/>
        <end position="1731"/>
    </location>
</feature>
<feature type="region of interest" description="Disordered" evidence="1">
    <location>
        <begin position="257"/>
        <end position="278"/>
    </location>
</feature>
<protein>
    <submittedName>
        <fullName evidence="2">Uncharacterized protein</fullName>
    </submittedName>
</protein>
<proteinExistence type="predicted"/>
<feature type="compositionally biased region" description="Gly residues" evidence="1">
    <location>
        <begin position="1235"/>
        <end position="1249"/>
    </location>
</feature>
<dbReference type="OrthoDB" id="267475at2759"/>
<evidence type="ECO:0000256" key="1">
    <source>
        <dbReference type="SAM" id="MobiDB-lite"/>
    </source>
</evidence>
<name>A0A0N1I2A0_LEPSE</name>
<evidence type="ECO:0000313" key="2">
    <source>
        <dbReference type="EMBL" id="KPI90638.1"/>
    </source>
</evidence>
<dbReference type="OMA" id="VAHATYY"/>
<feature type="compositionally biased region" description="Basic and acidic residues" evidence="1">
    <location>
        <begin position="1292"/>
        <end position="1310"/>
    </location>
</feature>
<feature type="region of interest" description="Disordered" evidence="1">
    <location>
        <begin position="557"/>
        <end position="577"/>
    </location>
</feature>
<feature type="region of interest" description="Disordered" evidence="1">
    <location>
        <begin position="73"/>
        <end position="105"/>
    </location>
</feature>
<keyword evidence="3" id="KW-1185">Reference proteome</keyword>
<feature type="region of interest" description="Disordered" evidence="1">
    <location>
        <begin position="1411"/>
        <end position="1431"/>
    </location>
</feature>
<accession>A0A0N1I2A0</accession>
<feature type="region of interest" description="Disordered" evidence="1">
    <location>
        <begin position="1646"/>
        <end position="1675"/>
    </location>
</feature>
<feature type="compositionally biased region" description="Polar residues" evidence="1">
    <location>
        <begin position="269"/>
        <end position="278"/>
    </location>
</feature>
<feature type="region of interest" description="Disordered" evidence="1">
    <location>
        <begin position="906"/>
        <end position="941"/>
    </location>
</feature>
<dbReference type="VEuPathDB" id="TriTrypDB:Lsey_0003_0310"/>
<feature type="region of interest" description="Disordered" evidence="1">
    <location>
        <begin position="397"/>
        <end position="420"/>
    </location>
</feature>
<dbReference type="EMBL" id="LJSK01000003">
    <property type="protein sequence ID" value="KPI90638.1"/>
    <property type="molecule type" value="Genomic_DNA"/>
</dbReference>
<feature type="region of interest" description="Disordered" evidence="1">
    <location>
        <begin position="1166"/>
        <end position="1192"/>
    </location>
</feature>
<feature type="compositionally biased region" description="Polar residues" evidence="1">
    <location>
        <begin position="1334"/>
        <end position="1345"/>
    </location>
</feature>
<dbReference type="Proteomes" id="UP000038009">
    <property type="component" value="Unassembled WGS sequence"/>
</dbReference>
<feature type="compositionally biased region" description="Low complexity" evidence="1">
    <location>
        <begin position="1181"/>
        <end position="1191"/>
    </location>
</feature>
<feature type="region of interest" description="Disordered" evidence="1">
    <location>
        <begin position="126"/>
        <end position="150"/>
    </location>
</feature>